<protein>
    <recommendedName>
        <fullName evidence="1">Reverse transcriptase domain-containing protein</fullName>
    </recommendedName>
</protein>
<accession>A0AAD3THD9</accession>
<dbReference type="Gene3D" id="3.10.10.10">
    <property type="entry name" value="HIV Type 1 Reverse Transcriptase, subunit A, domain 1"/>
    <property type="match status" value="1"/>
</dbReference>
<dbReference type="Proteomes" id="UP001279734">
    <property type="component" value="Unassembled WGS sequence"/>
</dbReference>
<dbReference type="Pfam" id="PF00078">
    <property type="entry name" value="RVT_1"/>
    <property type="match status" value="1"/>
</dbReference>
<dbReference type="InterPro" id="IPR053134">
    <property type="entry name" value="RNA-dir_DNA_polymerase"/>
</dbReference>
<dbReference type="PANTHER" id="PTHR24559:SF444">
    <property type="entry name" value="REVERSE TRANSCRIPTASE DOMAIN-CONTAINING PROTEIN"/>
    <property type="match status" value="1"/>
</dbReference>
<gene>
    <name evidence="2" type="ORF">Nepgr_031786</name>
</gene>
<sequence>MDPEKYVHIGSSLREFVRDQLISFLRENSDVFAWSPIDMPGISSKIIVHKLGIDPRHKPVRQKRRNYSIEKLVAICEEVKKLLDARFVREVQYLDWLANVVIVKKNSMKWRMCIDFTDLNNACPKDSFPLPRIDKFVDSTFGHKLLSFIDAYSGYNQIKMSPEDEEHTLFMTDQETYCYKVMPFGLRNVGATY</sequence>
<dbReference type="InterPro" id="IPR043502">
    <property type="entry name" value="DNA/RNA_pol_sf"/>
</dbReference>
<keyword evidence="3" id="KW-1185">Reference proteome</keyword>
<dbReference type="Gene3D" id="3.30.70.270">
    <property type="match status" value="1"/>
</dbReference>
<dbReference type="PANTHER" id="PTHR24559">
    <property type="entry name" value="TRANSPOSON TY3-I GAG-POL POLYPROTEIN"/>
    <property type="match status" value="1"/>
</dbReference>
<organism evidence="2 3">
    <name type="scientific">Nepenthes gracilis</name>
    <name type="common">Slender pitcher plant</name>
    <dbReference type="NCBI Taxonomy" id="150966"/>
    <lineage>
        <taxon>Eukaryota</taxon>
        <taxon>Viridiplantae</taxon>
        <taxon>Streptophyta</taxon>
        <taxon>Embryophyta</taxon>
        <taxon>Tracheophyta</taxon>
        <taxon>Spermatophyta</taxon>
        <taxon>Magnoliopsida</taxon>
        <taxon>eudicotyledons</taxon>
        <taxon>Gunneridae</taxon>
        <taxon>Pentapetalae</taxon>
        <taxon>Caryophyllales</taxon>
        <taxon>Nepenthaceae</taxon>
        <taxon>Nepenthes</taxon>
    </lineage>
</organism>
<dbReference type="SUPFAM" id="SSF56672">
    <property type="entry name" value="DNA/RNA polymerases"/>
    <property type="match status" value="1"/>
</dbReference>
<dbReference type="EMBL" id="BSYO01000037">
    <property type="protein sequence ID" value="GMH29943.1"/>
    <property type="molecule type" value="Genomic_DNA"/>
</dbReference>
<name>A0AAD3THD9_NEPGR</name>
<dbReference type="InterPro" id="IPR043128">
    <property type="entry name" value="Rev_trsase/Diguanyl_cyclase"/>
</dbReference>
<dbReference type="InterPro" id="IPR000477">
    <property type="entry name" value="RT_dom"/>
</dbReference>
<dbReference type="CDD" id="cd01647">
    <property type="entry name" value="RT_LTR"/>
    <property type="match status" value="1"/>
</dbReference>
<dbReference type="AlphaFoldDB" id="A0AAD3THD9"/>
<evidence type="ECO:0000313" key="3">
    <source>
        <dbReference type="Proteomes" id="UP001279734"/>
    </source>
</evidence>
<evidence type="ECO:0000259" key="1">
    <source>
        <dbReference type="Pfam" id="PF00078"/>
    </source>
</evidence>
<proteinExistence type="predicted"/>
<evidence type="ECO:0000313" key="2">
    <source>
        <dbReference type="EMBL" id="GMH29943.1"/>
    </source>
</evidence>
<comment type="caution">
    <text evidence="2">The sequence shown here is derived from an EMBL/GenBank/DDBJ whole genome shotgun (WGS) entry which is preliminary data.</text>
</comment>
<feature type="domain" description="Reverse transcriptase" evidence="1">
    <location>
        <begin position="103"/>
        <end position="191"/>
    </location>
</feature>
<reference evidence="2" key="1">
    <citation type="submission" date="2023-05" db="EMBL/GenBank/DDBJ databases">
        <title>Nepenthes gracilis genome sequencing.</title>
        <authorList>
            <person name="Fukushima K."/>
        </authorList>
    </citation>
    <scope>NUCLEOTIDE SEQUENCE</scope>
    <source>
        <strain evidence="2">SING2019-196</strain>
    </source>
</reference>